<organism evidence="2 3">
    <name type="scientific">Enhygromyxa salina</name>
    <dbReference type="NCBI Taxonomy" id="215803"/>
    <lineage>
        <taxon>Bacteria</taxon>
        <taxon>Pseudomonadati</taxon>
        <taxon>Myxococcota</taxon>
        <taxon>Polyangia</taxon>
        <taxon>Nannocystales</taxon>
        <taxon>Nannocystaceae</taxon>
        <taxon>Enhygromyxa</taxon>
    </lineage>
</organism>
<evidence type="ECO:0000313" key="3">
    <source>
        <dbReference type="Proteomes" id="UP000237968"/>
    </source>
</evidence>
<proteinExistence type="predicted"/>
<gene>
    <name evidence="2" type="ORF">ENSA5_45530</name>
</gene>
<dbReference type="Proteomes" id="UP000237968">
    <property type="component" value="Unassembled WGS sequence"/>
</dbReference>
<reference evidence="2 3" key="1">
    <citation type="submission" date="2018-03" db="EMBL/GenBank/DDBJ databases">
        <title>Draft Genome Sequences of the Obligatory Marine Myxobacteria Enhygromyxa salina SWB005.</title>
        <authorList>
            <person name="Poehlein A."/>
            <person name="Moghaddam J.A."/>
            <person name="Harms H."/>
            <person name="Alanjari M."/>
            <person name="Koenig G.M."/>
            <person name="Daniel R."/>
            <person name="Schaeberle T.F."/>
        </authorList>
    </citation>
    <scope>NUCLEOTIDE SEQUENCE [LARGE SCALE GENOMIC DNA]</scope>
    <source>
        <strain evidence="2 3">SWB005</strain>
    </source>
</reference>
<feature type="compositionally biased region" description="Low complexity" evidence="1">
    <location>
        <begin position="60"/>
        <end position="96"/>
    </location>
</feature>
<accession>A0A2S9XK57</accession>
<name>A0A2S9XK57_9BACT</name>
<evidence type="ECO:0000256" key="1">
    <source>
        <dbReference type="SAM" id="MobiDB-lite"/>
    </source>
</evidence>
<dbReference type="EMBL" id="PVNK01000198">
    <property type="protein sequence ID" value="PRP93061.1"/>
    <property type="molecule type" value="Genomic_DNA"/>
</dbReference>
<evidence type="ECO:0000313" key="2">
    <source>
        <dbReference type="EMBL" id="PRP93061.1"/>
    </source>
</evidence>
<dbReference type="RefSeq" id="WP_258182985.1">
    <property type="nucleotide sequence ID" value="NZ_PVNK01000198.1"/>
</dbReference>
<sequence length="338" mass="34850">MRTLDVMYPCSSCHRHLREADDACPFCGVVQRKVAPPVGLTLSTFALAAATMLGVSACSTETTGDDGNTTTSAGSSETTEATGESDSSSSDTSTTGDGDGDMTNDDSNTSGSFYACSPVNDWWDGVFECDPFAQDCPEGEKCVPYASTGESYDANKCVPITGSQETGEACTYGGIVEATDDCDQGSHCFHVEGTEGVCTAFCTGTADDPVCDPGTECLISNEGSINLCLTSCHPVTQDCADGYACDWFEGAFMCWLEGGAAAVGEECTSFDSCAAGSSCVASEAAPGCEGASCCTEYCDLSDPLYLCTIPGTDCTSVYEEGEAPEGLENVGLCLVPPP</sequence>
<comment type="caution">
    <text evidence="2">The sequence shown here is derived from an EMBL/GenBank/DDBJ whole genome shotgun (WGS) entry which is preliminary data.</text>
</comment>
<protein>
    <submittedName>
        <fullName evidence="2">Uncharacterized protein</fullName>
    </submittedName>
</protein>
<keyword evidence="3" id="KW-1185">Reference proteome</keyword>
<dbReference type="AlphaFoldDB" id="A0A2S9XK57"/>
<feature type="region of interest" description="Disordered" evidence="1">
    <location>
        <begin position="60"/>
        <end position="104"/>
    </location>
</feature>